<name>A0ABP7DFY1_9ACTN</name>
<dbReference type="RefSeq" id="WP_344812358.1">
    <property type="nucleotide sequence ID" value="NZ_BAAAYX010000005.1"/>
</dbReference>
<feature type="binding site" evidence="6">
    <location>
        <position position="101"/>
    </location>
    <ligand>
        <name>5-phospho-alpha-D-ribose 1-diphosphate</name>
        <dbReference type="ChEBI" id="CHEBI:58017"/>
        <note>ligand shared between dimeric partners</note>
    </ligand>
</feature>
<evidence type="ECO:0000313" key="9">
    <source>
        <dbReference type="Proteomes" id="UP001500051"/>
    </source>
</evidence>
<feature type="binding site" evidence="6">
    <location>
        <position position="107"/>
    </location>
    <ligand>
        <name>5-phospho-alpha-D-ribose 1-diphosphate</name>
        <dbReference type="ChEBI" id="CHEBI:58017"/>
        <note>ligand shared between dimeric partners</note>
    </ligand>
</feature>
<evidence type="ECO:0000256" key="2">
    <source>
        <dbReference type="ARBA" id="ARBA00011971"/>
    </source>
</evidence>
<dbReference type="PANTHER" id="PTHR19278:SF9">
    <property type="entry name" value="URIDINE 5'-MONOPHOSPHATE SYNTHASE"/>
    <property type="match status" value="1"/>
</dbReference>
<comment type="catalytic activity">
    <reaction evidence="6">
        <text>orotidine 5'-phosphate + diphosphate = orotate + 5-phospho-alpha-D-ribose 1-diphosphate</text>
        <dbReference type="Rhea" id="RHEA:10380"/>
        <dbReference type="ChEBI" id="CHEBI:30839"/>
        <dbReference type="ChEBI" id="CHEBI:33019"/>
        <dbReference type="ChEBI" id="CHEBI:57538"/>
        <dbReference type="ChEBI" id="CHEBI:58017"/>
        <dbReference type="EC" id="2.4.2.10"/>
    </reaction>
</comment>
<keyword evidence="5 6" id="KW-0665">Pyrimidine biosynthesis</keyword>
<feature type="binding site" description="in other chain" evidence="6">
    <location>
        <position position="102"/>
    </location>
    <ligand>
        <name>5-phospho-alpha-D-ribose 1-diphosphate</name>
        <dbReference type="ChEBI" id="CHEBI:58017"/>
        <note>ligand shared between dimeric partners</note>
    </ligand>
</feature>
<evidence type="ECO:0000256" key="4">
    <source>
        <dbReference type="ARBA" id="ARBA00022679"/>
    </source>
</evidence>
<accession>A0ABP7DFY1</accession>
<dbReference type="InterPro" id="IPR004467">
    <property type="entry name" value="Or_phspho_trans_dom"/>
</dbReference>
<comment type="caution">
    <text evidence="6">Lacks conserved residue(s) required for the propagation of feature annotation.</text>
</comment>
<dbReference type="Gene3D" id="3.40.50.2020">
    <property type="match status" value="1"/>
</dbReference>
<comment type="pathway">
    <text evidence="1 6">Pyrimidine metabolism; UMP biosynthesis via de novo pathway; UMP from orotate: step 1/2.</text>
</comment>
<comment type="caution">
    <text evidence="8">The sequence shown here is derived from an EMBL/GenBank/DDBJ whole genome shotgun (WGS) entry which is preliminary data.</text>
</comment>
<feature type="binding site" evidence="6">
    <location>
        <position position="159"/>
    </location>
    <ligand>
        <name>orotate</name>
        <dbReference type="ChEBI" id="CHEBI:30839"/>
    </ligand>
</feature>
<feature type="binding site" description="in other chain" evidence="6">
    <location>
        <begin position="127"/>
        <end position="135"/>
    </location>
    <ligand>
        <name>5-phospho-alpha-D-ribose 1-diphosphate</name>
        <dbReference type="ChEBI" id="CHEBI:58017"/>
        <note>ligand shared between dimeric partners</note>
    </ligand>
</feature>
<proteinExistence type="inferred from homology"/>
<evidence type="ECO:0000259" key="7">
    <source>
        <dbReference type="Pfam" id="PF00156"/>
    </source>
</evidence>
<sequence length="186" mass="19393">MTPLAGTADHRSLVQAVRELAVIHGEVRLASGRTADYYVDLRRVTLDGGAAPLVGRVMRELVADWQFEAVGGLTLGADPVATAMLHAAAAEGGRLDAFVVRKAEKAHGLQRRIEGSPVEGRRVLAVEDTSTTGGSVLTAVEALQEAGAEVVGVAVIVDRGTGAKEKIEALGLPYRYAISLADLGLS</sequence>
<dbReference type="Proteomes" id="UP001500051">
    <property type="component" value="Unassembled WGS sequence"/>
</dbReference>
<dbReference type="EC" id="2.4.2.10" evidence="2 6"/>
<dbReference type="NCBIfam" id="TIGR00336">
    <property type="entry name" value="pyrE"/>
    <property type="match status" value="1"/>
</dbReference>
<dbReference type="GO" id="GO:0016757">
    <property type="term" value="F:glycosyltransferase activity"/>
    <property type="evidence" value="ECO:0007669"/>
    <property type="project" value="UniProtKB-KW"/>
</dbReference>
<dbReference type="InterPro" id="IPR000836">
    <property type="entry name" value="PRTase_dom"/>
</dbReference>
<feature type="binding site" evidence="6">
    <location>
        <position position="105"/>
    </location>
    <ligand>
        <name>5-phospho-alpha-D-ribose 1-diphosphate</name>
        <dbReference type="ChEBI" id="CHEBI:58017"/>
        <note>ligand shared between dimeric partners</note>
    </ligand>
</feature>
<dbReference type="InterPro" id="IPR023031">
    <property type="entry name" value="OPRT"/>
</dbReference>
<dbReference type="InterPro" id="IPR029057">
    <property type="entry name" value="PRTase-like"/>
</dbReference>
<dbReference type="EMBL" id="BAAAYX010000005">
    <property type="protein sequence ID" value="GAA3703946.1"/>
    <property type="molecule type" value="Genomic_DNA"/>
</dbReference>
<feature type="binding site" evidence="6">
    <location>
        <position position="131"/>
    </location>
    <ligand>
        <name>orotate</name>
        <dbReference type="ChEBI" id="CHEBI:30839"/>
    </ligand>
</feature>
<comment type="cofactor">
    <cofactor evidence="6">
        <name>Mg(2+)</name>
        <dbReference type="ChEBI" id="CHEBI:18420"/>
    </cofactor>
</comment>
<keyword evidence="4 6" id="KW-0808">Transferase</keyword>
<dbReference type="SUPFAM" id="SSF53271">
    <property type="entry name" value="PRTase-like"/>
    <property type="match status" value="1"/>
</dbReference>
<dbReference type="PANTHER" id="PTHR19278">
    <property type="entry name" value="OROTATE PHOSPHORIBOSYLTRANSFERASE"/>
    <property type="match status" value="1"/>
</dbReference>
<dbReference type="HAMAP" id="MF_01208">
    <property type="entry name" value="PyrE"/>
    <property type="match status" value="1"/>
</dbReference>
<evidence type="ECO:0000313" key="8">
    <source>
        <dbReference type="EMBL" id="GAA3703946.1"/>
    </source>
</evidence>
<comment type="similarity">
    <text evidence="6">Belongs to the purine/pyrimidine phosphoribosyltransferase family. PyrE subfamily.</text>
</comment>
<evidence type="ECO:0000256" key="1">
    <source>
        <dbReference type="ARBA" id="ARBA00004889"/>
    </source>
</evidence>
<evidence type="ECO:0000256" key="5">
    <source>
        <dbReference type="ARBA" id="ARBA00022975"/>
    </source>
</evidence>
<keyword evidence="3 6" id="KW-0328">Glycosyltransferase</keyword>
<dbReference type="CDD" id="cd06223">
    <property type="entry name" value="PRTases_typeI"/>
    <property type="match status" value="1"/>
</dbReference>
<protein>
    <recommendedName>
        <fullName evidence="2 6">Orotate phosphoribosyltransferase</fullName>
        <shortName evidence="6">OPRT</shortName>
        <shortName evidence="6">OPRTase</shortName>
        <ecNumber evidence="2 6">2.4.2.10</ecNumber>
    </recommendedName>
</protein>
<keyword evidence="9" id="KW-1185">Reference proteome</keyword>
<reference evidence="9" key="1">
    <citation type="journal article" date="2019" name="Int. J. Syst. Evol. Microbiol.">
        <title>The Global Catalogue of Microorganisms (GCM) 10K type strain sequencing project: providing services to taxonomists for standard genome sequencing and annotation.</title>
        <authorList>
            <consortium name="The Broad Institute Genomics Platform"/>
            <consortium name="The Broad Institute Genome Sequencing Center for Infectious Disease"/>
            <person name="Wu L."/>
            <person name="Ma J."/>
        </authorList>
    </citation>
    <scope>NUCLEOTIDE SEQUENCE [LARGE SCALE GENOMIC DNA]</scope>
    <source>
        <strain evidence="9">JCM 16548</strain>
    </source>
</reference>
<feature type="domain" description="Phosphoribosyltransferase" evidence="7">
    <location>
        <begin position="56"/>
        <end position="166"/>
    </location>
</feature>
<evidence type="ECO:0000256" key="6">
    <source>
        <dbReference type="HAMAP-Rule" id="MF_01208"/>
    </source>
</evidence>
<evidence type="ECO:0000256" key="3">
    <source>
        <dbReference type="ARBA" id="ARBA00022676"/>
    </source>
</evidence>
<organism evidence="8 9">
    <name type="scientific">Microlunatus aurantiacus</name>
    <dbReference type="NCBI Taxonomy" id="446786"/>
    <lineage>
        <taxon>Bacteria</taxon>
        <taxon>Bacillati</taxon>
        <taxon>Actinomycetota</taxon>
        <taxon>Actinomycetes</taxon>
        <taxon>Propionibacteriales</taxon>
        <taxon>Propionibacteriaceae</taxon>
        <taxon>Microlunatus</taxon>
    </lineage>
</organism>
<gene>
    <name evidence="8" type="primary">pyrE_1</name>
    <name evidence="6" type="synonym">pyrE</name>
    <name evidence="8" type="ORF">GCM10022204_21620</name>
</gene>
<dbReference type="Pfam" id="PF00156">
    <property type="entry name" value="Pribosyltran"/>
    <property type="match status" value="1"/>
</dbReference>
<keyword evidence="6" id="KW-0460">Magnesium</keyword>
<comment type="subunit">
    <text evidence="6">Homodimer.</text>
</comment>
<comment type="function">
    <text evidence="6">Catalyzes the transfer of a ribosyl phosphate group from 5-phosphoribose 1-diphosphate to orotate, leading to the formation of orotidine monophosphate (OMP).</text>
</comment>